<feature type="region of interest" description="Disordered" evidence="1">
    <location>
        <begin position="61"/>
        <end position="93"/>
    </location>
</feature>
<dbReference type="EMBL" id="MU228997">
    <property type="protein sequence ID" value="KAG6618259.1"/>
    <property type="molecule type" value="Genomic_DNA"/>
</dbReference>
<proteinExistence type="predicted"/>
<evidence type="ECO:0000313" key="2">
    <source>
        <dbReference type="EMBL" id="KAG6618259.1"/>
    </source>
</evidence>
<gene>
    <name evidence="2" type="ORF">I3842_Q116700</name>
</gene>
<protein>
    <submittedName>
        <fullName evidence="2">Uncharacterized protein</fullName>
    </submittedName>
</protein>
<organism evidence="2 3">
    <name type="scientific">Carya illinoinensis</name>
    <name type="common">Pecan</name>
    <dbReference type="NCBI Taxonomy" id="32201"/>
    <lineage>
        <taxon>Eukaryota</taxon>
        <taxon>Viridiplantae</taxon>
        <taxon>Streptophyta</taxon>
        <taxon>Embryophyta</taxon>
        <taxon>Tracheophyta</taxon>
        <taxon>Spermatophyta</taxon>
        <taxon>Magnoliopsida</taxon>
        <taxon>eudicotyledons</taxon>
        <taxon>Gunneridae</taxon>
        <taxon>Pentapetalae</taxon>
        <taxon>rosids</taxon>
        <taxon>fabids</taxon>
        <taxon>Fagales</taxon>
        <taxon>Juglandaceae</taxon>
        <taxon>Carya</taxon>
    </lineage>
</organism>
<reference evidence="2" key="1">
    <citation type="submission" date="2021-01" db="EMBL/GenBank/DDBJ databases">
        <authorList>
            <person name="Lovell J.T."/>
            <person name="Bentley N."/>
            <person name="Bhattarai G."/>
            <person name="Jenkins J.W."/>
            <person name="Sreedasyam A."/>
            <person name="Alarcon Y."/>
            <person name="Bock C."/>
            <person name="Boston L."/>
            <person name="Carlson J."/>
            <person name="Cervantes K."/>
            <person name="Clermont K."/>
            <person name="Krom N."/>
            <person name="Kubenka K."/>
            <person name="Mamidi S."/>
            <person name="Mattison C."/>
            <person name="Monteros M."/>
            <person name="Pisani C."/>
            <person name="Plott C."/>
            <person name="Rajasekar S."/>
            <person name="Rhein H.S."/>
            <person name="Rohla C."/>
            <person name="Song M."/>
            <person name="Hilaire R.S."/>
            <person name="Shu S."/>
            <person name="Wells L."/>
            <person name="Wang X."/>
            <person name="Webber J."/>
            <person name="Heerema R.J."/>
            <person name="Klein P."/>
            <person name="Conner P."/>
            <person name="Grauke L."/>
            <person name="Grimwood J."/>
            <person name="Schmutz J."/>
            <person name="Randall J.J."/>
        </authorList>
    </citation>
    <scope>NUCLEOTIDE SEQUENCE</scope>
    <source>
        <tissue evidence="2">Leaf</tissue>
    </source>
</reference>
<name>A0A921ZXQ2_CARIL</name>
<sequence length="139" mass="15780">MAGMLPGVECARRRRMIPGGNRCSSSICLYTISHENHHTSSSSSSLKRSLLYKSYNDEELGGAAREAKERLDERLTTHRKSETKRSNTKKISRFMERKSMVVGELQKEALGSKQSGPERFSWMKLCWKSSDQNNCAVCM</sequence>
<dbReference type="Proteomes" id="UP000811246">
    <property type="component" value="Unassembled WGS sequence"/>
</dbReference>
<evidence type="ECO:0000313" key="3">
    <source>
        <dbReference type="Proteomes" id="UP000811246"/>
    </source>
</evidence>
<comment type="caution">
    <text evidence="2">The sequence shown here is derived from an EMBL/GenBank/DDBJ whole genome shotgun (WGS) entry which is preliminary data.</text>
</comment>
<feature type="compositionally biased region" description="Basic and acidic residues" evidence="1">
    <location>
        <begin position="65"/>
        <end position="85"/>
    </location>
</feature>
<dbReference type="AlphaFoldDB" id="A0A921ZXQ2"/>
<accession>A0A921ZXQ2</accession>
<evidence type="ECO:0000256" key="1">
    <source>
        <dbReference type="SAM" id="MobiDB-lite"/>
    </source>
</evidence>